<gene>
    <name evidence="2" type="ORF">DXX94_10025</name>
</gene>
<accession>A0A3E0U212</accession>
<protein>
    <submittedName>
        <fullName evidence="2">Uncharacterized protein</fullName>
    </submittedName>
</protein>
<dbReference type="Proteomes" id="UP000256899">
    <property type="component" value="Unassembled WGS sequence"/>
</dbReference>
<proteinExistence type="predicted"/>
<sequence>MAGGMIMSMSDQELQQKIDSLPKEIAPQRDLWPGIENALAAQQMTAQRGQGNKQRSKVVPFAWAASLVAAVLLTWINVVPQGSGNAELGLVASLNQEFDQQKQLMLTSFGEPDLTQLSPEMQVELAKLAQARKSIAAALENDENNTDLLNLLQWTQQQELDLLKRLYTPRLQAI</sequence>
<organism evidence="2 3">
    <name type="scientific">Thalassotalea euphylliae</name>
    <dbReference type="NCBI Taxonomy" id="1655234"/>
    <lineage>
        <taxon>Bacteria</taxon>
        <taxon>Pseudomonadati</taxon>
        <taxon>Pseudomonadota</taxon>
        <taxon>Gammaproteobacteria</taxon>
        <taxon>Alteromonadales</taxon>
        <taxon>Colwelliaceae</taxon>
        <taxon>Thalassotalea</taxon>
    </lineage>
</organism>
<evidence type="ECO:0000313" key="3">
    <source>
        <dbReference type="Proteomes" id="UP000256899"/>
    </source>
</evidence>
<dbReference type="AlphaFoldDB" id="A0A3E0U212"/>
<evidence type="ECO:0000256" key="1">
    <source>
        <dbReference type="SAM" id="Phobius"/>
    </source>
</evidence>
<dbReference type="EMBL" id="QUOT01000001">
    <property type="protein sequence ID" value="REL31021.1"/>
    <property type="molecule type" value="Genomic_DNA"/>
</dbReference>
<comment type="caution">
    <text evidence="2">The sequence shown here is derived from an EMBL/GenBank/DDBJ whole genome shotgun (WGS) entry which is preliminary data.</text>
</comment>
<keyword evidence="1" id="KW-1133">Transmembrane helix</keyword>
<evidence type="ECO:0000313" key="2">
    <source>
        <dbReference type="EMBL" id="REL31021.1"/>
    </source>
</evidence>
<keyword evidence="1" id="KW-0812">Transmembrane</keyword>
<name>A0A3E0U212_9GAMM</name>
<feature type="transmembrane region" description="Helical" evidence="1">
    <location>
        <begin position="58"/>
        <end position="76"/>
    </location>
</feature>
<keyword evidence="3" id="KW-1185">Reference proteome</keyword>
<reference evidence="3" key="1">
    <citation type="submission" date="2018-08" db="EMBL/GenBank/DDBJ databases">
        <title>Thalassotalea euphylliae genome.</title>
        <authorList>
            <person name="Summers S."/>
            <person name="Rice S.A."/>
            <person name="Freckelton M.L."/>
            <person name="Nedved B.T."/>
            <person name="Hadfield M.G."/>
        </authorList>
    </citation>
    <scope>NUCLEOTIDE SEQUENCE [LARGE SCALE GENOMIC DNA]</scope>
    <source>
        <strain evidence="3">H3</strain>
    </source>
</reference>
<keyword evidence="1" id="KW-0472">Membrane</keyword>